<dbReference type="AlphaFoldDB" id="U7QFT7"/>
<evidence type="ECO:0000313" key="3">
    <source>
        <dbReference type="Proteomes" id="UP000017127"/>
    </source>
</evidence>
<keyword evidence="1" id="KW-0812">Transmembrane</keyword>
<evidence type="ECO:0000313" key="2">
    <source>
        <dbReference type="EMBL" id="ERT06773.1"/>
    </source>
</evidence>
<dbReference type="Proteomes" id="UP000017127">
    <property type="component" value="Unassembled WGS sequence"/>
</dbReference>
<accession>U7QFT7</accession>
<keyword evidence="1" id="KW-0472">Membrane</keyword>
<dbReference type="OrthoDB" id="424854at2"/>
<gene>
    <name evidence="2" type="ORF">M595_3256</name>
</gene>
<evidence type="ECO:0008006" key="4">
    <source>
        <dbReference type="Google" id="ProtNLM"/>
    </source>
</evidence>
<sequence length="140" mass="15828">MSETSTHSQPKEQKKQRSFPERLSFGAAIFIVGFLIFLILYQWRVQEDEPPLLSITVEREIRQFGSQFYVPFTVYNIGGQTAKSVQVLGELKIEDENIQQGGEQQIDFLSGGEKASGAFIFTHNPEDGTLIIRVASYKLP</sequence>
<comment type="caution">
    <text evidence="2">The sequence shown here is derived from an EMBL/GenBank/DDBJ whole genome shotgun (WGS) entry which is preliminary data.</text>
</comment>
<name>U7QFT7_9CYAN</name>
<dbReference type="InterPro" id="IPR013417">
    <property type="entry name" value="CHP02588"/>
</dbReference>
<reference evidence="2 3" key="1">
    <citation type="journal article" date="2013" name="Front. Microbiol.">
        <title>Comparative genomic analyses of the cyanobacterium, Lyngbya aestuarii BL J, a powerful hydrogen producer.</title>
        <authorList>
            <person name="Kothari A."/>
            <person name="Vaughn M."/>
            <person name="Garcia-Pichel F."/>
        </authorList>
    </citation>
    <scope>NUCLEOTIDE SEQUENCE [LARGE SCALE GENOMIC DNA]</scope>
    <source>
        <strain evidence="2 3">BL J</strain>
    </source>
</reference>
<feature type="transmembrane region" description="Helical" evidence="1">
    <location>
        <begin position="23"/>
        <end position="43"/>
    </location>
</feature>
<proteinExistence type="predicted"/>
<protein>
    <recommendedName>
        <fullName evidence="4">TIGR02588 family protein</fullName>
    </recommendedName>
</protein>
<organism evidence="2 3">
    <name type="scientific">Lyngbya aestuarii BL J</name>
    <dbReference type="NCBI Taxonomy" id="1348334"/>
    <lineage>
        <taxon>Bacteria</taxon>
        <taxon>Bacillati</taxon>
        <taxon>Cyanobacteriota</taxon>
        <taxon>Cyanophyceae</taxon>
        <taxon>Oscillatoriophycideae</taxon>
        <taxon>Oscillatoriales</taxon>
        <taxon>Microcoleaceae</taxon>
        <taxon>Lyngbya</taxon>
    </lineage>
</organism>
<keyword evidence="1" id="KW-1133">Transmembrane helix</keyword>
<dbReference type="NCBIfam" id="TIGR02588">
    <property type="entry name" value="TIGR02588 family protein"/>
    <property type="match status" value="1"/>
</dbReference>
<evidence type="ECO:0000256" key="1">
    <source>
        <dbReference type="SAM" id="Phobius"/>
    </source>
</evidence>
<keyword evidence="3" id="KW-1185">Reference proteome</keyword>
<dbReference type="EMBL" id="AUZM01000030">
    <property type="protein sequence ID" value="ERT06773.1"/>
    <property type="molecule type" value="Genomic_DNA"/>
</dbReference>
<dbReference type="RefSeq" id="WP_023066950.1">
    <property type="nucleotide sequence ID" value="NZ_AUZM01000030.1"/>
</dbReference>